<dbReference type="GO" id="GO:0004803">
    <property type="term" value="F:transposase activity"/>
    <property type="evidence" value="ECO:0007669"/>
    <property type="project" value="InterPro"/>
</dbReference>
<dbReference type="GO" id="GO:0003677">
    <property type="term" value="F:DNA binding"/>
    <property type="evidence" value="ECO:0007669"/>
    <property type="project" value="InterPro"/>
</dbReference>
<protein>
    <recommendedName>
        <fullName evidence="3">Transposase</fullName>
    </recommendedName>
</protein>
<proteinExistence type="predicted"/>
<dbReference type="InterPro" id="IPR002514">
    <property type="entry name" value="Transposase_8"/>
</dbReference>
<evidence type="ECO:0008006" key="3">
    <source>
        <dbReference type="Google" id="ProtNLM"/>
    </source>
</evidence>
<dbReference type="Pfam" id="PF01527">
    <property type="entry name" value="HTH_Tnp_1"/>
    <property type="match status" value="1"/>
</dbReference>
<dbReference type="EMBL" id="CADIKH010000245">
    <property type="protein sequence ID" value="CAB3775063.1"/>
    <property type="molecule type" value="Genomic_DNA"/>
</dbReference>
<gene>
    <name evidence="1" type="ORF">LMG29542_08445</name>
</gene>
<evidence type="ECO:0000313" key="1">
    <source>
        <dbReference type="EMBL" id="CAB3775063.1"/>
    </source>
</evidence>
<keyword evidence="2" id="KW-1185">Reference proteome</keyword>
<accession>A0A6J5F9K9</accession>
<dbReference type="Proteomes" id="UP000494363">
    <property type="component" value="Unassembled WGS sequence"/>
</dbReference>
<reference evidence="1 2" key="1">
    <citation type="submission" date="2020-04" db="EMBL/GenBank/DDBJ databases">
        <authorList>
            <person name="De Canck E."/>
        </authorList>
    </citation>
    <scope>NUCLEOTIDE SEQUENCE [LARGE SCALE GENOMIC DNA]</scope>
    <source>
        <strain evidence="1 2">LMG 29542</strain>
    </source>
</reference>
<dbReference type="AlphaFoldDB" id="A0A6J5F9K9"/>
<sequence>MKKRFREEQIIGFLKEAEAGMAVKELCRKHG</sequence>
<name>A0A6J5F9K9_9BURK</name>
<dbReference type="GO" id="GO:0006313">
    <property type="term" value="P:DNA transposition"/>
    <property type="evidence" value="ECO:0007669"/>
    <property type="project" value="InterPro"/>
</dbReference>
<organism evidence="1 2">
    <name type="scientific">Paraburkholderia humisilvae</name>
    <dbReference type="NCBI Taxonomy" id="627669"/>
    <lineage>
        <taxon>Bacteria</taxon>
        <taxon>Pseudomonadati</taxon>
        <taxon>Pseudomonadota</taxon>
        <taxon>Betaproteobacteria</taxon>
        <taxon>Burkholderiales</taxon>
        <taxon>Burkholderiaceae</taxon>
        <taxon>Paraburkholderia</taxon>
    </lineage>
</organism>
<evidence type="ECO:0000313" key="2">
    <source>
        <dbReference type="Proteomes" id="UP000494363"/>
    </source>
</evidence>